<gene>
    <name evidence="9" type="ORF">G4Y79_00215</name>
</gene>
<dbReference type="SUPFAM" id="SSF52540">
    <property type="entry name" value="P-loop containing nucleoside triphosphate hydrolases"/>
    <property type="match status" value="1"/>
</dbReference>
<feature type="compositionally biased region" description="Low complexity" evidence="6">
    <location>
        <begin position="493"/>
        <end position="506"/>
    </location>
</feature>
<dbReference type="InterPro" id="IPR050206">
    <property type="entry name" value="FtsK/SpoIIIE/SftA"/>
</dbReference>
<feature type="compositionally biased region" description="Polar residues" evidence="6">
    <location>
        <begin position="229"/>
        <end position="238"/>
    </location>
</feature>
<dbReference type="Gene3D" id="3.40.50.300">
    <property type="entry name" value="P-loop containing nucleotide triphosphate hydrolases"/>
    <property type="match status" value="1"/>
</dbReference>
<dbReference type="KEGG" id="pmet:G4Y79_00215"/>
<evidence type="ECO:0000313" key="9">
    <source>
        <dbReference type="EMBL" id="QPC82835.1"/>
    </source>
</evidence>
<keyword evidence="3 5" id="KW-0067">ATP-binding</keyword>
<evidence type="ECO:0000256" key="7">
    <source>
        <dbReference type="SAM" id="Phobius"/>
    </source>
</evidence>
<evidence type="ECO:0000256" key="4">
    <source>
        <dbReference type="ARBA" id="ARBA00023125"/>
    </source>
</evidence>
<dbReference type="AlphaFoldDB" id="A0A7S8E9I4"/>
<dbReference type="PANTHER" id="PTHR22683">
    <property type="entry name" value="SPORULATION PROTEIN RELATED"/>
    <property type="match status" value="1"/>
</dbReference>
<dbReference type="CDD" id="cd01127">
    <property type="entry name" value="TrwB_TraG_TraD_VirD4"/>
    <property type="match status" value="1"/>
</dbReference>
<dbReference type="PROSITE" id="PS50901">
    <property type="entry name" value="FTSK"/>
    <property type="match status" value="1"/>
</dbReference>
<dbReference type="Pfam" id="PF09397">
    <property type="entry name" value="FtsK_gamma"/>
    <property type="match status" value="1"/>
</dbReference>
<dbReference type="GO" id="GO:0005524">
    <property type="term" value="F:ATP binding"/>
    <property type="evidence" value="ECO:0007669"/>
    <property type="project" value="UniProtKB-UniRule"/>
</dbReference>
<dbReference type="SMART" id="SM00843">
    <property type="entry name" value="Ftsk_gamma"/>
    <property type="match status" value="1"/>
</dbReference>
<keyword evidence="7" id="KW-1133">Transmembrane helix</keyword>
<dbReference type="SUPFAM" id="SSF46785">
    <property type="entry name" value="Winged helix' DNA-binding domain"/>
    <property type="match status" value="1"/>
</dbReference>
<protein>
    <submittedName>
        <fullName evidence="9">DUF87 domain-containing protein</fullName>
    </submittedName>
</protein>
<evidence type="ECO:0000256" key="1">
    <source>
        <dbReference type="ARBA" id="ARBA00006474"/>
    </source>
</evidence>
<dbReference type="InterPro" id="IPR036388">
    <property type="entry name" value="WH-like_DNA-bd_sf"/>
</dbReference>
<evidence type="ECO:0000256" key="5">
    <source>
        <dbReference type="PROSITE-ProRule" id="PRU00289"/>
    </source>
</evidence>
<dbReference type="InterPro" id="IPR018541">
    <property type="entry name" value="Ftsk_gamma"/>
</dbReference>
<dbReference type="InterPro" id="IPR041027">
    <property type="entry name" value="FtsK_alpha"/>
</dbReference>
<dbReference type="PANTHER" id="PTHR22683:SF41">
    <property type="entry name" value="DNA TRANSLOCASE FTSK"/>
    <property type="match status" value="1"/>
</dbReference>
<name>A0A7S8E9I4_9CHLR</name>
<proteinExistence type="inferred from homology"/>
<reference evidence="9 10" key="1">
    <citation type="submission" date="2020-02" db="EMBL/GenBank/DDBJ databases">
        <authorList>
            <person name="Zheng R.K."/>
            <person name="Sun C.M."/>
        </authorList>
    </citation>
    <scope>NUCLEOTIDE SEQUENCE [LARGE SCALE GENOMIC DNA]</scope>
    <source>
        <strain evidence="10">rifampicinis</strain>
    </source>
</reference>
<dbReference type="Pfam" id="PF01580">
    <property type="entry name" value="FtsK_SpoIIIE"/>
    <property type="match status" value="1"/>
</dbReference>
<evidence type="ECO:0000259" key="8">
    <source>
        <dbReference type="PROSITE" id="PS50901"/>
    </source>
</evidence>
<dbReference type="InterPro" id="IPR036390">
    <property type="entry name" value="WH_DNA-bd_sf"/>
</dbReference>
<evidence type="ECO:0000256" key="2">
    <source>
        <dbReference type="ARBA" id="ARBA00022741"/>
    </source>
</evidence>
<accession>A0A7S8E9I4</accession>
<feature type="region of interest" description="Disordered" evidence="6">
    <location>
        <begin position="203"/>
        <end position="278"/>
    </location>
</feature>
<keyword evidence="10" id="KW-1185">Reference proteome</keyword>
<evidence type="ECO:0000256" key="3">
    <source>
        <dbReference type="ARBA" id="ARBA00022840"/>
    </source>
</evidence>
<dbReference type="Gene3D" id="3.30.980.40">
    <property type="match status" value="1"/>
</dbReference>
<feature type="domain" description="FtsK" evidence="8">
    <location>
        <begin position="680"/>
        <end position="869"/>
    </location>
</feature>
<feature type="binding site" evidence="5">
    <location>
        <begin position="697"/>
        <end position="704"/>
    </location>
    <ligand>
        <name>ATP</name>
        <dbReference type="ChEBI" id="CHEBI:30616"/>
    </ligand>
</feature>
<feature type="compositionally biased region" description="Low complexity" evidence="6">
    <location>
        <begin position="370"/>
        <end position="421"/>
    </location>
</feature>
<dbReference type="InterPro" id="IPR003593">
    <property type="entry name" value="AAA+_ATPase"/>
</dbReference>
<dbReference type="GO" id="GO:0003677">
    <property type="term" value="F:DNA binding"/>
    <property type="evidence" value="ECO:0007669"/>
    <property type="project" value="UniProtKB-KW"/>
</dbReference>
<dbReference type="Proteomes" id="UP000594468">
    <property type="component" value="Chromosome"/>
</dbReference>
<dbReference type="InterPro" id="IPR027417">
    <property type="entry name" value="P-loop_NTPase"/>
</dbReference>
<feature type="compositionally biased region" description="Low complexity" evidence="6">
    <location>
        <begin position="239"/>
        <end position="278"/>
    </location>
</feature>
<feature type="region of interest" description="Disordered" evidence="6">
    <location>
        <begin position="294"/>
        <end position="423"/>
    </location>
</feature>
<dbReference type="Pfam" id="PF17854">
    <property type="entry name" value="FtsK_alpha"/>
    <property type="match status" value="1"/>
</dbReference>
<organism evidence="9 10">
    <name type="scientific">Phototrophicus methaneseepsis</name>
    <dbReference type="NCBI Taxonomy" id="2710758"/>
    <lineage>
        <taxon>Bacteria</taxon>
        <taxon>Bacillati</taxon>
        <taxon>Chloroflexota</taxon>
        <taxon>Candidatus Thermofontia</taxon>
        <taxon>Phototrophicales</taxon>
        <taxon>Phototrophicaceae</taxon>
        <taxon>Phototrophicus</taxon>
    </lineage>
</organism>
<dbReference type="Gene3D" id="1.10.10.10">
    <property type="entry name" value="Winged helix-like DNA-binding domain superfamily/Winged helix DNA-binding domain"/>
    <property type="match status" value="1"/>
</dbReference>
<feature type="compositionally biased region" description="Basic and acidic residues" evidence="6">
    <location>
        <begin position="463"/>
        <end position="473"/>
    </location>
</feature>
<evidence type="ECO:0000256" key="6">
    <source>
        <dbReference type="SAM" id="MobiDB-lite"/>
    </source>
</evidence>
<feature type="region of interest" description="Disordered" evidence="6">
    <location>
        <begin position="457"/>
        <end position="533"/>
    </location>
</feature>
<feature type="compositionally biased region" description="Polar residues" evidence="6">
    <location>
        <begin position="507"/>
        <end position="529"/>
    </location>
</feature>
<feature type="transmembrane region" description="Helical" evidence="7">
    <location>
        <begin position="124"/>
        <end position="142"/>
    </location>
</feature>
<evidence type="ECO:0000313" key="10">
    <source>
        <dbReference type="Proteomes" id="UP000594468"/>
    </source>
</evidence>
<feature type="compositionally biased region" description="Low complexity" evidence="6">
    <location>
        <begin position="295"/>
        <end position="353"/>
    </location>
</feature>
<keyword evidence="7" id="KW-0812">Transmembrane</keyword>
<dbReference type="EMBL" id="CP062983">
    <property type="protein sequence ID" value="QPC82835.1"/>
    <property type="molecule type" value="Genomic_DNA"/>
</dbReference>
<keyword evidence="4" id="KW-0238">DNA-binding</keyword>
<dbReference type="SMART" id="SM00382">
    <property type="entry name" value="AAA"/>
    <property type="match status" value="1"/>
</dbReference>
<dbReference type="InterPro" id="IPR002543">
    <property type="entry name" value="FtsK_dom"/>
</dbReference>
<sequence>MSNEQAAISGILEFIGDIFGWGALAVPITMFAIGMWLIIRHFGDQAPTVDPIRVTGVVLGFVTLLVFFQWVDSFSYTTIATLDTQQNLQNLSQRLDQAWNVDHTGGGFVGAKLYLTLVANVGEIGAFFLMLFSFIIAGMLMTRLTMSEMLGFAVGMWRSLRDVTRQQAVQQRAKRLEREQRRALEAQKPNITVSDLAQPVLPQGATNALPAGESNPNPFGQDIRINLGGRTQDSQEPMTANANAQTQSASSGGLFSRLLGGNNGNDNNSSNDGNGDSSGIAAALTGGLIGGLFGGRNNDNSESVNNNDGQSLPANTTSTQQPAQPPAQLAQGLPAQQPLPSQPATAPQQQSNALPANGTQNMPAASMPPANGQQAQYAANGSTAANPNAASANTTPLTDSPFGQQSIPSQPQQPAAQQPPSTRADRLNELRMGPSSITPPAPTQGDVDAVVPESYNAFGRPADIPKHHTEKLPYDGMQSGQQGPTPASRLPSAQANANEAQQPQQQRLNVQPTINRPQPISTPVTNQSRPKPEWRLPDYRTLLSSGSEQEFDRELLLRQARIIEETLDSFGAPGRVVEVNTGPVITQFGVEPDYISSRGGKRQRVKVGAIAALDRDLQLALGARSIRVEAPVPGKGYVGVEVPNEESSLVSLRDVMESDTFQKSFKKNPLTIALGQSVSGAPVAADLSGMPHLLIAGATGSGKSVCVNSIITSIVALNDPDTVKFIMVDPKRVELTGYNGIPHLIAPVVTDVERIIGVLKWVTREMDDRYKRFSESGARNITDFNKHRDPTIEKMPYIVVIIDELADLMMIAPDETERTITRIAALARATGIHLVIATQRPSVDVVTGLIKANFPARIAFAVSDGTNSRVILDQPGAERLLGKGDMLYMSGNAPAPVRMQGVFVSDMEINNIVRYWKMQAINQPGSVQQMTNLGVSAKPDTTTHEIRPRGDRVRQQAFWDAANQAEGAAEPAQPPQPYRDATIGFDLPDDFGTSDVELDENAITGDTDEDDELYEQAVELVRRLNKASVSLLQRRLRIGYTRAARLIDVMEARGVVGGPKEGSSKPRDVLPV</sequence>
<comment type="similarity">
    <text evidence="1">Belongs to the FtsK/SpoIIIE/SftA family.</text>
</comment>
<dbReference type="RefSeq" id="WP_195170904.1">
    <property type="nucleotide sequence ID" value="NZ_CP062983.1"/>
</dbReference>
<feature type="transmembrane region" description="Helical" evidence="7">
    <location>
        <begin position="51"/>
        <end position="71"/>
    </location>
</feature>
<keyword evidence="7" id="KW-0472">Membrane</keyword>
<keyword evidence="2 5" id="KW-0547">Nucleotide-binding</keyword>
<feature type="transmembrane region" description="Helical" evidence="7">
    <location>
        <begin position="18"/>
        <end position="39"/>
    </location>
</feature>